<dbReference type="PANTHER" id="PTHR33129:SF1">
    <property type="entry name" value="ATP-BINDING PROTEIN"/>
    <property type="match status" value="1"/>
</dbReference>
<name>A0A813ADI3_9DINO</name>
<evidence type="ECO:0000313" key="1">
    <source>
        <dbReference type="EMBL" id="CAE7864760.1"/>
    </source>
</evidence>
<dbReference type="PANTHER" id="PTHR33129">
    <property type="entry name" value="PROTEIN KINASE DOMAIN-CONTAINING PROTEIN-RELATED"/>
    <property type="match status" value="1"/>
</dbReference>
<keyword evidence="2" id="KW-1185">Reference proteome</keyword>
<feature type="non-terminal residue" evidence="1">
    <location>
        <position position="1"/>
    </location>
</feature>
<gene>
    <name evidence="1" type="ORF">SNEC2469_LOCUS27567</name>
</gene>
<dbReference type="OrthoDB" id="438387at2759"/>
<organism evidence="1 2">
    <name type="scientific">Symbiodinium necroappetens</name>
    <dbReference type="NCBI Taxonomy" id="1628268"/>
    <lineage>
        <taxon>Eukaryota</taxon>
        <taxon>Sar</taxon>
        <taxon>Alveolata</taxon>
        <taxon>Dinophyceae</taxon>
        <taxon>Suessiales</taxon>
        <taxon>Symbiodiniaceae</taxon>
        <taxon>Symbiodinium</taxon>
    </lineage>
</organism>
<reference evidence="1" key="1">
    <citation type="submission" date="2021-02" db="EMBL/GenBank/DDBJ databases">
        <authorList>
            <person name="Dougan E. K."/>
            <person name="Rhodes N."/>
            <person name="Thang M."/>
            <person name="Chan C."/>
        </authorList>
    </citation>
    <scope>NUCLEOTIDE SEQUENCE</scope>
</reference>
<accession>A0A813ADI3</accession>
<dbReference type="InterPro" id="IPR052980">
    <property type="entry name" value="Crinkler_effector"/>
</dbReference>
<feature type="non-terminal residue" evidence="1">
    <location>
        <position position="729"/>
    </location>
</feature>
<comment type="caution">
    <text evidence="1">The sequence shown here is derived from an EMBL/GenBank/DDBJ whole genome shotgun (WGS) entry which is preliminary data.</text>
</comment>
<dbReference type="AlphaFoldDB" id="A0A813ADI3"/>
<proteinExistence type="predicted"/>
<protein>
    <submittedName>
        <fullName evidence="1">Uncharacterized protein</fullName>
    </submittedName>
</protein>
<dbReference type="EMBL" id="CAJNJA010058258">
    <property type="protein sequence ID" value="CAE7864760.1"/>
    <property type="molecule type" value="Genomic_DNA"/>
</dbReference>
<sequence>MGPRKVLAERIAAVSAPPTAASGFQDDPSATDFILELAKAKPKDLGEGVQVFDLTKTLPVEPYGQSGPKLLTRNTTRRAWKASFERMRNGTKRVAMLGIPGIGKSRNLALGLWHLVTGDDLQGLSQPEAIVYEARQGGKVFLFTKDQFGQWKAQSQSMHQWDAASCEHLRCADNWYLVDAFQTTTPPIYMVPAKTCLACSPDRNHYSNLLKDGGRCVYCESWSKSELEAAYTRIDGCNLKTNLRALLLDEDTFKKYVRDQNSEAVDWSRLRPAFCGTLDNQDKILLTRLFTYVNKDGLDYKVDFCCTGVAAQLADMHYNNLVQMWSDPNDSNSRKWFENFVGPLLTSPWWRQQKLAAWTITNKGKEKTTWNRSKSNPFEVVDDLELLECDTSEVFDHRWRAAVGKQDLKKKLLHSPDLYPGIDYLLEFNHGISVTNSLSHNIAPLFLTKLRGAFEGHDQNHSFTLTFFITGAPASFKPSSGQEFDNLMALAKEPNPVFQNVRVQVVQIPKTRESRSRRPWPTASETRSIFDGSTRLGVAFARPRVGGRAAGWLAISSGQIGGTLVSLKFCLSCNCIFAAFRLHLPSVTGKCLPEGFRQPEAIVYEAREGGRVFLFTKGQDDQWKGQRQSMRPWDAADCLYLEDPNNCYLVDAFEKRPTLKLAAKTWLACSPDREHYSDFIKSRGTCVYVEAFSWQPRAGHFWTRDVRGARAALMAAGHCPRVAKRWGLL</sequence>
<evidence type="ECO:0000313" key="2">
    <source>
        <dbReference type="Proteomes" id="UP000601435"/>
    </source>
</evidence>
<dbReference type="Proteomes" id="UP000601435">
    <property type="component" value="Unassembled WGS sequence"/>
</dbReference>